<dbReference type="PANTHER" id="PTHR36510:SF3">
    <property type="entry name" value="CONSERVED PROTEIN"/>
    <property type="match status" value="1"/>
</dbReference>
<dbReference type="SUPFAM" id="SSF55931">
    <property type="entry name" value="Glutamine synthetase/guanido kinase"/>
    <property type="match status" value="1"/>
</dbReference>
<evidence type="ECO:0000313" key="3">
    <source>
        <dbReference type="EMBL" id="ACV06516.1"/>
    </source>
</evidence>
<dbReference type="EMBL" id="CP001686">
    <property type="protein sequence ID" value="ACV06516.1"/>
    <property type="molecule type" value="Genomic_DNA"/>
</dbReference>
<dbReference type="Pfam" id="PF04107">
    <property type="entry name" value="GCS2"/>
    <property type="match status" value="1"/>
</dbReference>
<dbReference type="GO" id="GO:0016879">
    <property type="term" value="F:ligase activity, forming carbon-nitrogen bonds"/>
    <property type="evidence" value="ECO:0007669"/>
    <property type="project" value="TreeGrafter"/>
</dbReference>
<accession>C7NI09</accession>
<dbReference type="Proteomes" id="UP000006666">
    <property type="component" value="Chromosome"/>
</dbReference>
<feature type="region of interest" description="Disordered" evidence="2">
    <location>
        <begin position="293"/>
        <end position="312"/>
    </location>
</feature>
<dbReference type="InterPro" id="IPR014746">
    <property type="entry name" value="Gln_synth/guanido_kin_cat_dom"/>
</dbReference>
<dbReference type="PIRSF" id="PIRSF012666">
    <property type="entry name" value="UCP012666"/>
    <property type="match status" value="1"/>
</dbReference>
<dbReference type="InterPro" id="IPR050141">
    <property type="entry name" value="GCL_type2/YbdK_subfam"/>
</dbReference>
<organism evidence="3 4">
    <name type="scientific">Kytococcus sedentarius (strain ATCC 14392 / DSM 20547 / JCM 11482 / CCUG 33030 / NBRC 15357 / NCTC 11040 / CCM 314 / 541)</name>
    <name type="common">Micrococcus sedentarius</name>
    <dbReference type="NCBI Taxonomy" id="478801"/>
    <lineage>
        <taxon>Bacteria</taxon>
        <taxon>Bacillati</taxon>
        <taxon>Actinomycetota</taxon>
        <taxon>Actinomycetes</taxon>
        <taxon>Micrococcales</taxon>
        <taxon>Kytococcaceae</taxon>
        <taxon>Kytococcus</taxon>
    </lineage>
</organism>
<dbReference type="eggNOG" id="COG1473">
    <property type="taxonomic scope" value="Bacteria"/>
</dbReference>
<dbReference type="AlphaFoldDB" id="C7NI09"/>
<evidence type="ECO:0000256" key="1">
    <source>
        <dbReference type="ARBA" id="ARBA00048819"/>
    </source>
</evidence>
<name>C7NI09_KYTSD</name>
<dbReference type="RefSeq" id="WP_015779461.1">
    <property type="nucleotide sequence ID" value="NC_013169.1"/>
</dbReference>
<dbReference type="HOGENOM" id="CLU_029030_0_0_11"/>
<comment type="catalytic activity">
    <reaction evidence="1">
        <text>L-cysteine + L-glutamate + ATP = gamma-L-glutamyl-L-cysteine + ADP + phosphate + H(+)</text>
        <dbReference type="Rhea" id="RHEA:13285"/>
        <dbReference type="ChEBI" id="CHEBI:15378"/>
        <dbReference type="ChEBI" id="CHEBI:29985"/>
        <dbReference type="ChEBI" id="CHEBI:30616"/>
        <dbReference type="ChEBI" id="CHEBI:35235"/>
        <dbReference type="ChEBI" id="CHEBI:43474"/>
        <dbReference type="ChEBI" id="CHEBI:58173"/>
        <dbReference type="ChEBI" id="CHEBI:456216"/>
        <dbReference type="EC" id="6.3.2.2"/>
    </reaction>
</comment>
<dbReference type="PANTHER" id="PTHR36510">
    <property type="entry name" value="GLUTAMATE--CYSTEINE LIGASE 2-RELATED"/>
    <property type="match status" value="1"/>
</dbReference>
<gene>
    <name evidence="3" type="ordered locus">Ksed_14920</name>
</gene>
<dbReference type="KEGG" id="kse:Ksed_14920"/>
<sequence length="503" mass="55421">MGAEVEKTEYSAEERRRFRQEVNQELETFTWVLAHAEFDATFPKIGLELELNLVDEQMQPSMSNDDVLEHLGDHFQSELARFNIEVNVAPRPAATGASPSLEHVVLHHLQEAEDAAQQAACRMVPIGILPTLRPEHLEGEWISGGARYTALEKAILHERGGEGASLDIAGPGGERVQMYVPGIAPAAACTSLQLHRQVSPEKFATFWNAAQLIAAVQVAAGANSPFLFGKRLWAETRIPLFEQVLDTRTPELRNQGVASRAIFGRDWISSPADLFRENIGSYPALLPELFEMPADEGGPKSATPGDRKGRAPELPRLLLHNGTIWRWNRAIYDVVDGVPHLRVENRVMPAGPTAADTLANCALYYGLLRTLVDQSPHPWVGVSHDDAERNFYAAAEHGLDAELVWPGISGPLPVTELLTEHLLPLAHDGLLAGGTSRQDADTYLGTIRRRCETGVNGAVWQTRAVEQLEAQGMDRDAALTEMTRLYWENNATHAPVDQWPLPA</sequence>
<keyword evidence="4" id="KW-1185">Reference proteome</keyword>
<dbReference type="Gene3D" id="3.30.590.20">
    <property type="match status" value="1"/>
</dbReference>
<dbReference type="InterPro" id="IPR016602">
    <property type="entry name" value="UCP012666"/>
</dbReference>
<evidence type="ECO:0008006" key="5">
    <source>
        <dbReference type="Google" id="ProtNLM"/>
    </source>
</evidence>
<evidence type="ECO:0000256" key="2">
    <source>
        <dbReference type="SAM" id="MobiDB-lite"/>
    </source>
</evidence>
<evidence type="ECO:0000313" key="4">
    <source>
        <dbReference type="Proteomes" id="UP000006666"/>
    </source>
</evidence>
<reference evidence="3 4" key="1">
    <citation type="journal article" date="2009" name="Stand. Genomic Sci.">
        <title>Complete genome sequence of Kytococcus sedentarius type strain (541).</title>
        <authorList>
            <person name="Sims D."/>
            <person name="Brettin T."/>
            <person name="Detter J.C."/>
            <person name="Han C."/>
            <person name="Lapidus A."/>
            <person name="Copeland A."/>
            <person name="Glavina Del Rio T."/>
            <person name="Nolan M."/>
            <person name="Chen F."/>
            <person name="Lucas S."/>
            <person name="Tice H."/>
            <person name="Cheng J.F."/>
            <person name="Bruce D."/>
            <person name="Goodwin L."/>
            <person name="Pitluck S."/>
            <person name="Ovchinnikova G."/>
            <person name="Pati A."/>
            <person name="Ivanova N."/>
            <person name="Mavrommatis K."/>
            <person name="Chen A."/>
            <person name="Palaniappan K."/>
            <person name="D'haeseleer P."/>
            <person name="Chain P."/>
            <person name="Bristow J."/>
            <person name="Eisen J.A."/>
            <person name="Markowitz V."/>
            <person name="Hugenholtz P."/>
            <person name="Schneider S."/>
            <person name="Goker M."/>
            <person name="Pukall R."/>
            <person name="Kyrpides N.C."/>
            <person name="Klenk H.P."/>
        </authorList>
    </citation>
    <scope>NUCLEOTIDE SEQUENCE [LARGE SCALE GENOMIC DNA]</scope>
    <source>
        <strain evidence="4">ATCC 14392 / DSM 20547 / JCM 11482 / CCUG 33030 / NBRC 15357 / NCTC 11040 / CCM 314 / 541</strain>
    </source>
</reference>
<protein>
    <recommendedName>
        <fullName evidence="5">Glutamate--cysteine ligase</fullName>
    </recommendedName>
</protein>
<dbReference type="InterPro" id="IPR006336">
    <property type="entry name" value="GCS2"/>
</dbReference>
<proteinExistence type="predicted"/>